<gene>
    <name evidence="2" type="ORF">HZS54_00275</name>
</gene>
<protein>
    <submittedName>
        <fullName evidence="2">Uncharacterized protein</fullName>
    </submittedName>
</protein>
<feature type="transmembrane region" description="Helical" evidence="1">
    <location>
        <begin position="21"/>
        <end position="44"/>
    </location>
</feature>
<evidence type="ECO:0000313" key="3">
    <source>
        <dbReference type="Proteomes" id="UP000509346"/>
    </source>
</evidence>
<organism evidence="2 3">
    <name type="scientific">Halosimplex pelagicum</name>
    <dbReference type="NCBI Taxonomy" id="869886"/>
    <lineage>
        <taxon>Archaea</taxon>
        <taxon>Methanobacteriati</taxon>
        <taxon>Methanobacteriota</taxon>
        <taxon>Stenosarchaea group</taxon>
        <taxon>Halobacteria</taxon>
        <taxon>Halobacteriales</taxon>
        <taxon>Haloarculaceae</taxon>
        <taxon>Halosimplex</taxon>
    </lineage>
</organism>
<keyword evidence="3" id="KW-1185">Reference proteome</keyword>
<keyword evidence="1" id="KW-1133">Transmembrane helix</keyword>
<evidence type="ECO:0000256" key="1">
    <source>
        <dbReference type="SAM" id="Phobius"/>
    </source>
</evidence>
<dbReference type="Proteomes" id="UP000509346">
    <property type="component" value="Chromosome"/>
</dbReference>
<keyword evidence="1" id="KW-0472">Membrane</keyword>
<accession>A0A7D5TQ23</accession>
<name>A0A7D5TQ23_9EURY</name>
<dbReference type="EMBL" id="CP058909">
    <property type="protein sequence ID" value="QLH80152.1"/>
    <property type="molecule type" value="Genomic_DNA"/>
</dbReference>
<keyword evidence="1" id="KW-0812">Transmembrane</keyword>
<proteinExistence type="predicted"/>
<sequence length="176" mass="18368">MRRTTTLSQDERAIEGLPIRLVIALVVGVASLAIMMQMIGGLGFETKKEVDVEITSDSIATTGGSAVTLDVVTEEGDPVRNAQVLIESGTLTVDNGPVQMYPDGGSSPGPSADDGKMETSAAICAASSTGCSASSGKPVVNFRSDQDKGTITFDIVLQGDGNYKDEEPNRELVVTR</sequence>
<dbReference type="RefSeq" id="WP_179919986.1">
    <property type="nucleotide sequence ID" value="NZ_CP058909.1"/>
</dbReference>
<evidence type="ECO:0000313" key="2">
    <source>
        <dbReference type="EMBL" id="QLH80152.1"/>
    </source>
</evidence>
<dbReference type="KEGG" id="hpel:HZS54_00275"/>
<dbReference type="OrthoDB" id="300879at2157"/>
<dbReference type="GeneID" id="56080978"/>
<reference evidence="2 3" key="1">
    <citation type="submission" date="2020-07" db="EMBL/GenBank/DDBJ databases">
        <title>Halosimplex litoreum sp. nov. and Halosimplex rubrum sp. nov., isolated from different salt environments.</title>
        <authorList>
            <person name="Cui H."/>
        </authorList>
    </citation>
    <scope>NUCLEOTIDE SEQUENCE [LARGE SCALE GENOMIC DNA]</scope>
    <source>
        <strain evidence="2 3">R2</strain>
    </source>
</reference>
<dbReference type="AlphaFoldDB" id="A0A7D5TQ23"/>